<sequence length="177" mass="19592">MSYAGGSYILAKSTSRNGSNTTTEAEIVVANETAEELIWLKRFISRKLGERNWQKSLVVVWPQFVTAKDPEPQKVFGYIASSKQKCNIYRSSYKPGVLQCFSDADFGGCMQTDRSTSWLSQRQAKVVTSTTEAEIVAANEAATELIWLKRLISGVSFLKEIPTIYVDNSAASQASES</sequence>
<protein>
    <recommendedName>
        <fullName evidence="3">Retrovirus-related Pol polyprotein from transposon TNT 1-94</fullName>
    </recommendedName>
</protein>
<accession>A0A4Y2INI3</accession>
<reference evidence="1 2" key="1">
    <citation type="journal article" date="2019" name="Sci. Rep.">
        <title>Orb-weaving spider Araneus ventricosus genome elucidates the spidroin gene catalogue.</title>
        <authorList>
            <person name="Kono N."/>
            <person name="Nakamura H."/>
            <person name="Ohtoshi R."/>
            <person name="Moran D.A.P."/>
            <person name="Shinohara A."/>
            <person name="Yoshida Y."/>
            <person name="Fujiwara M."/>
            <person name="Mori M."/>
            <person name="Tomita M."/>
            <person name="Arakawa K."/>
        </authorList>
    </citation>
    <scope>NUCLEOTIDE SEQUENCE [LARGE SCALE GENOMIC DNA]</scope>
</reference>
<dbReference type="EMBL" id="BGPR01002817">
    <property type="protein sequence ID" value="GBM79368.1"/>
    <property type="molecule type" value="Genomic_DNA"/>
</dbReference>
<comment type="caution">
    <text evidence="1">The sequence shown here is derived from an EMBL/GenBank/DDBJ whole genome shotgun (WGS) entry which is preliminary data.</text>
</comment>
<evidence type="ECO:0008006" key="3">
    <source>
        <dbReference type="Google" id="ProtNLM"/>
    </source>
</evidence>
<gene>
    <name evidence="1" type="ORF">AVEN_32977_1</name>
</gene>
<keyword evidence="2" id="KW-1185">Reference proteome</keyword>
<organism evidence="1 2">
    <name type="scientific">Araneus ventricosus</name>
    <name type="common">Orbweaver spider</name>
    <name type="synonym">Epeira ventricosa</name>
    <dbReference type="NCBI Taxonomy" id="182803"/>
    <lineage>
        <taxon>Eukaryota</taxon>
        <taxon>Metazoa</taxon>
        <taxon>Ecdysozoa</taxon>
        <taxon>Arthropoda</taxon>
        <taxon>Chelicerata</taxon>
        <taxon>Arachnida</taxon>
        <taxon>Araneae</taxon>
        <taxon>Araneomorphae</taxon>
        <taxon>Entelegynae</taxon>
        <taxon>Araneoidea</taxon>
        <taxon>Araneidae</taxon>
        <taxon>Araneus</taxon>
    </lineage>
</organism>
<dbReference type="CDD" id="cd09272">
    <property type="entry name" value="RNase_HI_RT_Ty1"/>
    <property type="match status" value="1"/>
</dbReference>
<evidence type="ECO:0000313" key="2">
    <source>
        <dbReference type="Proteomes" id="UP000499080"/>
    </source>
</evidence>
<proteinExistence type="predicted"/>
<dbReference type="AlphaFoldDB" id="A0A4Y2INI3"/>
<dbReference type="OrthoDB" id="6436874at2759"/>
<name>A0A4Y2INI3_ARAVE</name>
<dbReference type="PANTHER" id="PTHR11439">
    <property type="entry name" value="GAG-POL-RELATED RETROTRANSPOSON"/>
    <property type="match status" value="1"/>
</dbReference>
<dbReference type="PANTHER" id="PTHR11439:SF479">
    <property type="entry name" value="CYSTEINE-RICH RLK (RECEPTOR-LIKE PROTEIN KINASE) 8"/>
    <property type="match status" value="1"/>
</dbReference>
<dbReference type="Proteomes" id="UP000499080">
    <property type="component" value="Unassembled WGS sequence"/>
</dbReference>
<evidence type="ECO:0000313" key="1">
    <source>
        <dbReference type="EMBL" id="GBM79368.1"/>
    </source>
</evidence>